<keyword evidence="2 3" id="KW-0694">RNA-binding</keyword>
<feature type="domain" description="RRM" evidence="5">
    <location>
        <begin position="163"/>
        <end position="236"/>
    </location>
</feature>
<dbReference type="InterPro" id="IPR000504">
    <property type="entry name" value="RRM_dom"/>
</dbReference>
<feature type="compositionally biased region" description="Polar residues" evidence="4">
    <location>
        <begin position="547"/>
        <end position="558"/>
    </location>
</feature>
<evidence type="ECO:0000256" key="2">
    <source>
        <dbReference type="ARBA" id="ARBA00022884"/>
    </source>
</evidence>
<feature type="compositionally biased region" description="Polar residues" evidence="4">
    <location>
        <begin position="7"/>
        <end position="19"/>
    </location>
</feature>
<dbReference type="SMART" id="SM00360">
    <property type="entry name" value="RRM"/>
    <property type="match status" value="2"/>
</dbReference>
<dbReference type="Gene3D" id="3.30.70.330">
    <property type="match status" value="2"/>
</dbReference>
<dbReference type="WBParaSite" id="SVE_1591600.1">
    <property type="protein sequence ID" value="SVE_1591600.1"/>
    <property type="gene ID" value="SVE_1591600"/>
</dbReference>
<dbReference type="InterPro" id="IPR012677">
    <property type="entry name" value="Nucleotide-bd_a/b_plait_sf"/>
</dbReference>
<reference evidence="7" key="2">
    <citation type="submission" date="2015-08" db="UniProtKB">
        <authorList>
            <consortium name="WormBaseParasite"/>
        </authorList>
    </citation>
    <scope>IDENTIFICATION</scope>
</reference>
<evidence type="ECO:0000313" key="6">
    <source>
        <dbReference type="Proteomes" id="UP000035680"/>
    </source>
</evidence>
<feature type="domain" description="RRM" evidence="5">
    <location>
        <begin position="248"/>
        <end position="328"/>
    </location>
</feature>
<accession>A0A0K0FUA4</accession>
<keyword evidence="6" id="KW-1185">Reference proteome</keyword>
<evidence type="ECO:0000256" key="1">
    <source>
        <dbReference type="ARBA" id="ARBA00022737"/>
    </source>
</evidence>
<dbReference type="GO" id="GO:0003723">
    <property type="term" value="F:RNA binding"/>
    <property type="evidence" value="ECO:0007669"/>
    <property type="project" value="UniProtKB-UniRule"/>
</dbReference>
<protein>
    <submittedName>
        <fullName evidence="7">Protein alan shepard (inferred by orthology to a D. melanogaster protein)</fullName>
    </submittedName>
</protein>
<proteinExistence type="predicted"/>
<organism evidence="6 7">
    <name type="scientific">Strongyloides venezuelensis</name>
    <name type="common">Threadworm</name>
    <dbReference type="NCBI Taxonomy" id="75913"/>
    <lineage>
        <taxon>Eukaryota</taxon>
        <taxon>Metazoa</taxon>
        <taxon>Ecdysozoa</taxon>
        <taxon>Nematoda</taxon>
        <taxon>Chromadorea</taxon>
        <taxon>Rhabditida</taxon>
        <taxon>Tylenchina</taxon>
        <taxon>Panagrolaimomorpha</taxon>
        <taxon>Strongyloidoidea</taxon>
        <taxon>Strongyloididae</taxon>
        <taxon>Strongyloides</taxon>
    </lineage>
</organism>
<feature type="compositionally biased region" description="Low complexity" evidence="4">
    <location>
        <begin position="482"/>
        <end position="492"/>
    </location>
</feature>
<dbReference type="InterPro" id="IPR035979">
    <property type="entry name" value="RBD_domain_sf"/>
</dbReference>
<feature type="region of interest" description="Disordered" evidence="4">
    <location>
        <begin position="525"/>
        <end position="558"/>
    </location>
</feature>
<evidence type="ECO:0000256" key="3">
    <source>
        <dbReference type="PROSITE-ProRule" id="PRU00176"/>
    </source>
</evidence>
<dbReference type="PROSITE" id="PS50102">
    <property type="entry name" value="RRM"/>
    <property type="match status" value="2"/>
</dbReference>
<dbReference type="Proteomes" id="UP000035680">
    <property type="component" value="Unassembled WGS sequence"/>
</dbReference>
<dbReference type="AlphaFoldDB" id="A0A0K0FUA4"/>
<evidence type="ECO:0000259" key="5">
    <source>
        <dbReference type="PROSITE" id="PS50102"/>
    </source>
</evidence>
<dbReference type="SUPFAM" id="SSF54928">
    <property type="entry name" value="RNA-binding domain, RBD"/>
    <property type="match status" value="2"/>
</dbReference>
<feature type="compositionally biased region" description="Polar residues" evidence="4">
    <location>
        <begin position="455"/>
        <end position="481"/>
    </location>
</feature>
<feature type="region of interest" description="Disordered" evidence="4">
    <location>
        <begin position="1"/>
        <end position="21"/>
    </location>
</feature>
<evidence type="ECO:0000313" key="7">
    <source>
        <dbReference type="WBParaSite" id="SVE_1591600.1"/>
    </source>
</evidence>
<reference evidence="6" key="1">
    <citation type="submission" date="2014-07" db="EMBL/GenBank/DDBJ databases">
        <authorList>
            <person name="Martin A.A"/>
            <person name="De Silva N."/>
        </authorList>
    </citation>
    <scope>NUCLEOTIDE SEQUENCE</scope>
</reference>
<name>A0A0K0FUA4_STRVS</name>
<dbReference type="Pfam" id="PF00076">
    <property type="entry name" value="RRM_1"/>
    <property type="match status" value="2"/>
</dbReference>
<evidence type="ECO:0000256" key="4">
    <source>
        <dbReference type="SAM" id="MobiDB-lite"/>
    </source>
</evidence>
<keyword evidence="1" id="KW-0677">Repeat</keyword>
<dbReference type="PANTHER" id="PTHR24012">
    <property type="entry name" value="RNA BINDING PROTEIN"/>
    <property type="match status" value="1"/>
</dbReference>
<dbReference type="STRING" id="75913.A0A0K0FUA4"/>
<sequence>MQDNFKESQISEMSENDMSNFKRRQGKLKYLNITKDIMDFKFTPPTAKNNLLKNNKPSKYFNSSDNFSYKSTNDTNMVYSNNNNINPSQINNPNMNSYVYQQQHQRNVSGNYPNNFNSGNRFNNKNFQYKNDRQVFSNNMHNKPLQQTHGGSSNKDDTTLSNTNLYIRNLAQETTDESLKELCKKFGEIVSTKAIMDKGTNTCRGFGFVEFNNVEDAQKAMNGLSEQGLLVSRARLSKNSSEDSADSTNLYIANLPAGYTEEMLRSLCANEGADVISTRILRDESGESRCVGFARVESKERCEQIINKYNGKILEGTKEPLLVKLATAGKKIGKSRTFGNMPYINNYYMNQRNFPGVMRNTGIPGYTQNPILAHSIPVDGPFYNYPPPTVSIVDRQNNVPPPPGHGVNRSGNVSHTTPRMPYPSIQPTHYSGPSIPPGPHHYSVIPPGNHPQGYGTPQQMIGSYQGTDGAPQNQAPSSNEAPPNQIPQGYYQGYPYYQGQPYVQYGVDVQPMHIQQNPQYCNGTMNANVGRNDGDVQQYDNPGGRSGQITSNNNKEKK</sequence>
<feature type="region of interest" description="Disordered" evidence="4">
    <location>
        <begin position="396"/>
        <end position="492"/>
    </location>
</feature>